<dbReference type="OrthoDB" id="8957958at2759"/>
<feature type="compositionally biased region" description="Basic and acidic residues" evidence="1">
    <location>
        <begin position="192"/>
        <end position="207"/>
    </location>
</feature>
<dbReference type="KEGG" id="caua:113094012"/>
<protein>
    <submittedName>
        <fullName evidence="3">Uncharacterized protein LOC113094012</fullName>
    </submittedName>
</protein>
<evidence type="ECO:0000313" key="3">
    <source>
        <dbReference type="RefSeq" id="XP_026115425.1"/>
    </source>
</evidence>
<feature type="region of interest" description="Disordered" evidence="1">
    <location>
        <begin position="192"/>
        <end position="231"/>
    </location>
</feature>
<gene>
    <name evidence="3" type="primary">LOC113094012</name>
</gene>
<evidence type="ECO:0000256" key="1">
    <source>
        <dbReference type="SAM" id="MobiDB-lite"/>
    </source>
</evidence>
<dbReference type="RefSeq" id="XP_026115425.1">
    <property type="nucleotide sequence ID" value="XM_026259640.1"/>
</dbReference>
<dbReference type="GeneID" id="113094012"/>
<dbReference type="Proteomes" id="UP000515129">
    <property type="component" value="Unplaced"/>
</dbReference>
<reference evidence="3" key="1">
    <citation type="submission" date="2025-08" db="UniProtKB">
        <authorList>
            <consortium name="RefSeq"/>
        </authorList>
    </citation>
    <scope>IDENTIFICATION</scope>
    <source>
        <strain evidence="3">Wakin</strain>
        <tissue evidence="3">Muscle</tissue>
    </source>
</reference>
<proteinExistence type="predicted"/>
<feature type="region of interest" description="Disordered" evidence="1">
    <location>
        <begin position="250"/>
        <end position="272"/>
    </location>
</feature>
<name>A0A6P6P3V3_CARAU</name>
<evidence type="ECO:0000313" key="2">
    <source>
        <dbReference type="Proteomes" id="UP000515129"/>
    </source>
</evidence>
<accession>A0A6P6P3V3</accession>
<sequence length="329" mass="37936">MAVLFTSEEETDVVNAAKTALDLKIMKSTINLYEAQTIPEATETDENVTSVCGRSPFTSLFTAVLNRAKSLHFSSKTGGKNTFFCPELIEFLMNNYMSIFPLWSGVLLGDLSRFSEISTATVSQQSKTRESNCHVEQWFWIVKHSILKKKKYLRPADFIQNMYGSLQGRYKEHIINNNLLLPYRDPEPKEKFFSQKEEWAQKTSRKDKDRHKTKYFDPPEVLPQPSQSPEVTQISTNTIQMIPDTAMDLSKTKHKPEPEYNTEPDNTEHTAEDTTEEIQYLWSKNDCEVVVAVVPSAAKKARYTLHHSEFKTLQPHKWLMGEARIFMSY</sequence>
<dbReference type="AlphaFoldDB" id="A0A6P6P3V3"/>
<keyword evidence="2" id="KW-1185">Reference proteome</keyword>
<organism evidence="2 3">
    <name type="scientific">Carassius auratus</name>
    <name type="common">Goldfish</name>
    <dbReference type="NCBI Taxonomy" id="7957"/>
    <lineage>
        <taxon>Eukaryota</taxon>
        <taxon>Metazoa</taxon>
        <taxon>Chordata</taxon>
        <taxon>Craniata</taxon>
        <taxon>Vertebrata</taxon>
        <taxon>Euteleostomi</taxon>
        <taxon>Actinopterygii</taxon>
        <taxon>Neopterygii</taxon>
        <taxon>Teleostei</taxon>
        <taxon>Ostariophysi</taxon>
        <taxon>Cypriniformes</taxon>
        <taxon>Cyprinidae</taxon>
        <taxon>Cyprininae</taxon>
        <taxon>Carassius</taxon>
    </lineage>
</organism>